<dbReference type="EMBL" id="LKHV01000004">
    <property type="protein sequence ID" value="KRG19015.1"/>
    <property type="molecule type" value="Genomic_DNA"/>
</dbReference>
<protein>
    <submittedName>
        <fullName evidence="2">Uncharacterized protein</fullName>
    </submittedName>
</protein>
<evidence type="ECO:0000256" key="1">
    <source>
        <dbReference type="SAM" id="Phobius"/>
    </source>
</evidence>
<reference evidence="3" key="3">
    <citation type="submission" date="2021-06" db="EMBL/GenBank/DDBJ databases">
        <title>Genomic Description and Analysis of Intracellular Bacteria, Candidatus Berkiella cookevillensis and Candidatus Berkiella aquae.</title>
        <authorList>
            <person name="Kidane D.T."/>
            <person name="Mehari Y.T."/>
            <person name="Rice F.C."/>
            <person name="Arivett B.A."/>
            <person name="Farone A.L."/>
            <person name="Berk S.G."/>
            <person name="Farone M.B."/>
        </authorList>
    </citation>
    <scope>NUCLEOTIDE SEQUENCE</scope>
    <source>
        <strain evidence="3">CC99</strain>
    </source>
</reference>
<name>A0A0Q9YR56_9GAMM</name>
<evidence type="ECO:0000313" key="4">
    <source>
        <dbReference type="Proteomes" id="UP000051494"/>
    </source>
</evidence>
<comment type="caution">
    <text evidence="2">The sequence shown here is derived from an EMBL/GenBank/DDBJ whole genome shotgun (WGS) entry which is preliminary data.</text>
</comment>
<keyword evidence="1" id="KW-0812">Transmembrane</keyword>
<evidence type="ECO:0000313" key="3">
    <source>
        <dbReference type="EMBL" id="MCS5709366.1"/>
    </source>
</evidence>
<gene>
    <name evidence="2" type="ORF">CC99x_01005</name>
    <name evidence="3" type="ORF">CC99x_010665</name>
</gene>
<keyword evidence="1" id="KW-1133">Transmembrane helix</keyword>
<accession>A0A0Q9YR56</accession>
<dbReference type="STRING" id="437022.CC99x_01005"/>
<dbReference type="RefSeq" id="WP_057624131.1">
    <property type="nucleotide sequence ID" value="NZ_LKHV02000001.1"/>
</dbReference>
<dbReference type="EMBL" id="LKHV02000001">
    <property type="protein sequence ID" value="MCS5709366.1"/>
    <property type="molecule type" value="Genomic_DNA"/>
</dbReference>
<keyword evidence="1" id="KW-0472">Membrane</keyword>
<dbReference type="Proteomes" id="UP000051494">
    <property type="component" value="Unassembled WGS sequence"/>
</dbReference>
<reference evidence="2" key="1">
    <citation type="submission" date="2015-09" db="EMBL/GenBank/DDBJ databases">
        <title>Draft Genome Sequences of Two Novel Amoeba-resistant Intranuclear Bacteria, Candidatus Berkiella cookevillensis and Candidatus Berkiella aquae.</title>
        <authorList>
            <person name="Mehari Y.T."/>
            <person name="Arivett B.A."/>
            <person name="Farone A.L."/>
            <person name="Gunderson J.H."/>
            <person name="Farone M.B."/>
        </authorList>
    </citation>
    <scope>NUCLEOTIDE SEQUENCE [LARGE SCALE GENOMIC DNA]</scope>
    <source>
        <strain evidence="2">CC99</strain>
    </source>
</reference>
<dbReference type="AlphaFoldDB" id="A0A0Q9YR56"/>
<feature type="transmembrane region" description="Helical" evidence="1">
    <location>
        <begin position="44"/>
        <end position="61"/>
    </location>
</feature>
<evidence type="ECO:0000313" key="2">
    <source>
        <dbReference type="EMBL" id="KRG19015.1"/>
    </source>
</evidence>
<sequence>MRVINSNELQNVAGGCPVCPIVPGACIAVGTTTAIVGYMGWGSFWYGVSTALLLGGGYLTYDYFSKQHDHATESEVASEVVNVA</sequence>
<keyword evidence="4" id="KW-1185">Reference proteome</keyword>
<organism evidence="2">
    <name type="scientific">Candidatus Berkiella cookevillensis</name>
    <dbReference type="NCBI Taxonomy" id="437022"/>
    <lineage>
        <taxon>Bacteria</taxon>
        <taxon>Pseudomonadati</taxon>
        <taxon>Pseudomonadota</taxon>
        <taxon>Gammaproteobacteria</taxon>
        <taxon>Candidatus Berkiellales</taxon>
        <taxon>Candidatus Berkiellaceae</taxon>
        <taxon>Candidatus Berkiella</taxon>
    </lineage>
</organism>
<reference evidence="3" key="2">
    <citation type="journal article" date="2016" name="Genome Announc.">
        <title>Draft Genome Sequences of Two Novel Amoeba-Resistant Intranuclear Bacteria, 'Candidatus Berkiella cookevillensis' and 'Candidatus Berkiella aquae'.</title>
        <authorList>
            <person name="Mehari Y.T."/>
            <person name="Arivett B.A."/>
            <person name="Farone A.L."/>
            <person name="Gunderson J.H."/>
            <person name="Farone M.B."/>
        </authorList>
    </citation>
    <scope>NUCLEOTIDE SEQUENCE</scope>
    <source>
        <strain evidence="3">CC99</strain>
    </source>
</reference>
<proteinExistence type="predicted"/>
<feature type="transmembrane region" description="Helical" evidence="1">
    <location>
        <begin position="12"/>
        <end position="38"/>
    </location>
</feature>